<name>A0A2U2CEP7_9RHOB</name>
<keyword evidence="3" id="KW-1185">Reference proteome</keyword>
<dbReference type="EMBL" id="QEYD01000003">
    <property type="protein sequence ID" value="PWE30330.1"/>
    <property type="molecule type" value="Genomic_DNA"/>
</dbReference>
<feature type="chain" id="PRO_5015626020" evidence="1">
    <location>
        <begin position="25"/>
        <end position="340"/>
    </location>
</feature>
<comment type="caution">
    <text evidence="2">The sequence shown here is derived from an EMBL/GenBank/DDBJ whole genome shotgun (WGS) entry which is preliminary data.</text>
</comment>
<evidence type="ECO:0000313" key="3">
    <source>
        <dbReference type="Proteomes" id="UP000244940"/>
    </source>
</evidence>
<accession>A0A2U2CEP7</accession>
<evidence type="ECO:0000313" key="2">
    <source>
        <dbReference type="EMBL" id="PWE30330.1"/>
    </source>
</evidence>
<keyword evidence="1" id="KW-0732">Signal</keyword>
<dbReference type="RefSeq" id="WP_109532474.1">
    <property type="nucleotide sequence ID" value="NZ_QEYD01000003.1"/>
</dbReference>
<gene>
    <name evidence="2" type="ORF">C4N9_06490</name>
</gene>
<dbReference type="Proteomes" id="UP000244940">
    <property type="component" value="Unassembled WGS sequence"/>
</dbReference>
<sequence>MTLRLFAATALPLMLGLAPAPARADLTVAEQTELARLGQSFLDQVTEPGAAERLARMRALIDEGRDGAGGTLSLGAFPGALAPLTGPVTVNEGGDYALVCETVVDIGPPSSAPIRTRERVELHRLTPEVIDFSVSTSGAATHLRLDGRSNGAQSALARWRYSGPEGRMDVVPIGRGVLYRDDISRAVLSPQQPHRQVIDDTLLAVVAGNPTWFLQTTRVTLGQPWLGVEAGDTALPQVTALIEPFTGSGTAFSDIDIVSAVSGQYRVNKREGLVVEYVGQLAFDRPQEGLAEAETVRFALSGHEVYDRETLARMEAHFDIRLLATGAETRLAQRRDCVFN</sequence>
<dbReference type="GeneID" id="94364530"/>
<proteinExistence type="predicted"/>
<dbReference type="AlphaFoldDB" id="A0A2U2CEP7"/>
<protein>
    <submittedName>
        <fullName evidence="2">Uncharacterized protein</fullName>
    </submittedName>
</protein>
<evidence type="ECO:0000256" key="1">
    <source>
        <dbReference type="SAM" id="SignalP"/>
    </source>
</evidence>
<reference evidence="2 3" key="1">
    <citation type="submission" date="2018-05" db="EMBL/GenBank/DDBJ databases">
        <title>Pararhodobacter marina sp. nov., isolated from deep-sea water of the Indian Ocean.</title>
        <authorList>
            <person name="Lai Q.Sr."/>
            <person name="Liu X."/>
            <person name="Shao Z."/>
        </authorList>
    </citation>
    <scope>NUCLEOTIDE SEQUENCE [LARGE SCALE GENOMIC DNA]</scope>
    <source>
        <strain evidence="2 3">CIC4N-9</strain>
    </source>
</reference>
<dbReference type="OrthoDB" id="9828936at2"/>
<organism evidence="2 3">
    <name type="scientific">Pararhodobacter marinus</name>
    <dbReference type="NCBI Taxonomy" id="2184063"/>
    <lineage>
        <taxon>Bacteria</taxon>
        <taxon>Pseudomonadati</taxon>
        <taxon>Pseudomonadota</taxon>
        <taxon>Alphaproteobacteria</taxon>
        <taxon>Rhodobacterales</taxon>
        <taxon>Paracoccaceae</taxon>
        <taxon>Pararhodobacter</taxon>
    </lineage>
</organism>
<feature type="signal peptide" evidence="1">
    <location>
        <begin position="1"/>
        <end position="24"/>
    </location>
</feature>